<comment type="subunit">
    <text evidence="1">Component of the mitochondrial contact site and cristae organizing system (MICOS) complex.</text>
</comment>
<evidence type="ECO:0000313" key="2">
    <source>
        <dbReference type="Proteomes" id="UP000887572"/>
    </source>
</evidence>
<comment type="function">
    <text evidence="1">Component of the MICOS complex, a large protein complex of the mitochondrial inner membrane that plays crucial roles in the maintenance of crista junctions, inner membrane architecture, and formation of contact sites to the outer membrane.</text>
</comment>
<keyword evidence="1" id="KW-0496">Mitochondrion</keyword>
<sequence>MGFLRSSIKNVTKITLVALAVKYAADNGVWSLNSEEGASLFANLRSTVLPGTIVYGEELPSSDVTRRSLGAAWNRNVNCAFGTLRSASNSLSSTLHKMADALPSFDDTGRQSH</sequence>
<comment type="subcellular location">
    <subcellularLocation>
        <location evidence="1">Mitochondrion inner membrane</location>
        <topology evidence="1">Single-pass membrane protein</topology>
    </subcellularLocation>
</comment>
<name>A0A914HUP1_GLORO</name>
<evidence type="ECO:0000313" key="3">
    <source>
        <dbReference type="WBParaSite" id="Gr19_v10_g4346.t1"/>
    </source>
</evidence>
<dbReference type="Proteomes" id="UP000887572">
    <property type="component" value="Unplaced"/>
</dbReference>
<keyword evidence="1" id="KW-0999">Mitochondrion inner membrane</keyword>
<accession>A0A914HUP1</accession>
<reference evidence="3" key="1">
    <citation type="submission" date="2022-11" db="UniProtKB">
        <authorList>
            <consortium name="WormBaseParasite"/>
        </authorList>
    </citation>
    <scope>IDENTIFICATION</scope>
</reference>
<comment type="similarity">
    <text evidence="1">Belongs to the MICOS complex subunit Mic13 family.</text>
</comment>
<keyword evidence="2" id="KW-1185">Reference proteome</keyword>
<dbReference type="GO" id="GO:0061617">
    <property type="term" value="C:MICOS complex"/>
    <property type="evidence" value="ECO:0007669"/>
    <property type="project" value="UniProtKB-UniRule"/>
</dbReference>
<proteinExistence type="inferred from homology"/>
<organism evidence="2 3">
    <name type="scientific">Globodera rostochiensis</name>
    <name type="common">Golden nematode worm</name>
    <name type="synonym">Heterodera rostochiensis</name>
    <dbReference type="NCBI Taxonomy" id="31243"/>
    <lineage>
        <taxon>Eukaryota</taxon>
        <taxon>Metazoa</taxon>
        <taxon>Ecdysozoa</taxon>
        <taxon>Nematoda</taxon>
        <taxon>Chromadorea</taxon>
        <taxon>Rhabditida</taxon>
        <taxon>Tylenchina</taxon>
        <taxon>Tylenchomorpha</taxon>
        <taxon>Tylenchoidea</taxon>
        <taxon>Heteroderidae</taxon>
        <taxon>Heteroderinae</taxon>
        <taxon>Globodera</taxon>
    </lineage>
</organism>
<dbReference type="AlphaFoldDB" id="A0A914HUP1"/>
<dbReference type="InterPro" id="IPR026769">
    <property type="entry name" value="Mic13"/>
</dbReference>
<dbReference type="WBParaSite" id="Gr19_v10_g4346.t1">
    <property type="protein sequence ID" value="Gr19_v10_g4346.t1"/>
    <property type="gene ID" value="Gr19_v10_g4346"/>
</dbReference>
<dbReference type="Pfam" id="PF15884">
    <property type="entry name" value="QIL1"/>
    <property type="match status" value="1"/>
</dbReference>
<evidence type="ECO:0000256" key="1">
    <source>
        <dbReference type="RuleBase" id="RU363009"/>
    </source>
</evidence>
<protein>
    <recommendedName>
        <fullName evidence="1">MICOS complex subunit MIC13</fullName>
    </recommendedName>
</protein>
<keyword evidence="1" id="KW-0472">Membrane</keyword>